<feature type="compositionally biased region" description="Polar residues" evidence="1">
    <location>
        <begin position="98"/>
        <end position="115"/>
    </location>
</feature>
<feature type="region of interest" description="Disordered" evidence="1">
    <location>
        <begin position="32"/>
        <end position="144"/>
    </location>
</feature>
<keyword evidence="3" id="KW-1185">Reference proteome</keyword>
<name>A0A5C3N5K1_9AGAM</name>
<evidence type="ECO:0000313" key="2">
    <source>
        <dbReference type="EMBL" id="TFK49051.1"/>
    </source>
</evidence>
<dbReference type="EMBL" id="ML213517">
    <property type="protein sequence ID" value="TFK49051.1"/>
    <property type="molecule type" value="Genomic_DNA"/>
</dbReference>
<dbReference type="Proteomes" id="UP000305948">
    <property type="component" value="Unassembled WGS sequence"/>
</dbReference>
<protein>
    <submittedName>
        <fullName evidence="2">Uncharacterized protein</fullName>
    </submittedName>
</protein>
<proteinExistence type="predicted"/>
<organism evidence="2 3">
    <name type="scientific">Heliocybe sulcata</name>
    <dbReference type="NCBI Taxonomy" id="5364"/>
    <lineage>
        <taxon>Eukaryota</taxon>
        <taxon>Fungi</taxon>
        <taxon>Dikarya</taxon>
        <taxon>Basidiomycota</taxon>
        <taxon>Agaricomycotina</taxon>
        <taxon>Agaricomycetes</taxon>
        <taxon>Gloeophyllales</taxon>
        <taxon>Gloeophyllaceae</taxon>
        <taxon>Heliocybe</taxon>
    </lineage>
</organism>
<sequence length="144" mass="15159">MAENKTVALTIVENAPAATAYDCKSLSAENKALQTTNGPAVKEPKQESGKEDIKGDEAPASSPLPDLRDRTRKRSVDALEDVSADGLPLKTVGAPSQPKITTEIQKTTASSQTQGPAKRRFRPRAPVRKPSSATKPGGPKNGGK</sequence>
<feature type="compositionally biased region" description="Basic and acidic residues" evidence="1">
    <location>
        <begin position="42"/>
        <end position="57"/>
    </location>
</feature>
<evidence type="ECO:0000313" key="3">
    <source>
        <dbReference type="Proteomes" id="UP000305948"/>
    </source>
</evidence>
<accession>A0A5C3N5K1</accession>
<feature type="compositionally biased region" description="Basic and acidic residues" evidence="1">
    <location>
        <begin position="66"/>
        <end position="77"/>
    </location>
</feature>
<evidence type="ECO:0000256" key="1">
    <source>
        <dbReference type="SAM" id="MobiDB-lite"/>
    </source>
</evidence>
<dbReference type="AlphaFoldDB" id="A0A5C3N5K1"/>
<gene>
    <name evidence="2" type="ORF">OE88DRAFT_1809927</name>
</gene>
<feature type="compositionally biased region" description="Basic residues" evidence="1">
    <location>
        <begin position="117"/>
        <end position="127"/>
    </location>
</feature>
<reference evidence="2 3" key="1">
    <citation type="journal article" date="2019" name="Nat. Ecol. Evol.">
        <title>Megaphylogeny resolves global patterns of mushroom evolution.</title>
        <authorList>
            <person name="Varga T."/>
            <person name="Krizsan K."/>
            <person name="Foldi C."/>
            <person name="Dima B."/>
            <person name="Sanchez-Garcia M."/>
            <person name="Sanchez-Ramirez S."/>
            <person name="Szollosi G.J."/>
            <person name="Szarkandi J.G."/>
            <person name="Papp V."/>
            <person name="Albert L."/>
            <person name="Andreopoulos W."/>
            <person name="Angelini C."/>
            <person name="Antonin V."/>
            <person name="Barry K.W."/>
            <person name="Bougher N.L."/>
            <person name="Buchanan P."/>
            <person name="Buyck B."/>
            <person name="Bense V."/>
            <person name="Catcheside P."/>
            <person name="Chovatia M."/>
            <person name="Cooper J."/>
            <person name="Damon W."/>
            <person name="Desjardin D."/>
            <person name="Finy P."/>
            <person name="Geml J."/>
            <person name="Haridas S."/>
            <person name="Hughes K."/>
            <person name="Justo A."/>
            <person name="Karasinski D."/>
            <person name="Kautmanova I."/>
            <person name="Kiss B."/>
            <person name="Kocsube S."/>
            <person name="Kotiranta H."/>
            <person name="LaButti K.M."/>
            <person name="Lechner B.E."/>
            <person name="Liimatainen K."/>
            <person name="Lipzen A."/>
            <person name="Lukacs Z."/>
            <person name="Mihaltcheva S."/>
            <person name="Morgado L.N."/>
            <person name="Niskanen T."/>
            <person name="Noordeloos M.E."/>
            <person name="Ohm R.A."/>
            <person name="Ortiz-Santana B."/>
            <person name="Ovrebo C."/>
            <person name="Racz N."/>
            <person name="Riley R."/>
            <person name="Savchenko A."/>
            <person name="Shiryaev A."/>
            <person name="Soop K."/>
            <person name="Spirin V."/>
            <person name="Szebenyi C."/>
            <person name="Tomsovsky M."/>
            <person name="Tulloss R.E."/>
            <person name="Uehling J."/>
            <person name="Grigoriev I.V."/>
            <person name="Vagvolgyi C."/>
            <person name="Papp T."/>
            <person name="Martin F.M."/>
            <person name="Miettinen O."/>
            <person name="Hibbett D.S."/>
            <person name="Nagy L.G."/>
        </authorList>
    </citation>
    <scope>NUCLEOTIDE SEQUENCE [LARGE SCALE GENOMIC DNA]</scope>
    <source>
        <strain evidence="2 3">OMC1185</strain>
    </source>
</reference>